<keyword evidence="3" id="KW-1185">Reference proteome</keyword>
<feature type="chain" id="PRO_5043925643" evidence="1">
    <location>
        <begin position="27"/>
        <end position="1111"/>
    </location>
</feature>
<accession>A0AAW9QHB3</accession>
<comment type="caution">
    <text evidence="2">The sequence shown here is derived from an EMBL/GenBank/DDBJ whole genome shotgun (WGS) entry which is preliminary data.</text>
</comment>
<evidence type="ECO:0000256" key="1">
    <source>
        <dbReference type="SAM" id="SignalP"/>
    </source>
</evidence>
<dbReference type="AlphaFoldDB" id="A0AAW9QHB3"/>
<organism evidence="2 3">
    <name type="scientific">Aquincola agrisoli</name>
    <dbReference type="NCBI Taxonomy" id="3119538"/>
    <lineage>
        <taxon>Bacteria</taxon>
        <taxon>Pseudomonadati</taxon>
        <taxon>Pseudomonadota</taxon>
        <taxon>Betaproteobacteria</taxon>
        <taxon>Burkholderiales</taxon>
        <taxon>Sphaerotilaceae</taxon>
        <taxon>Aquincola</taxon>
    </lineage>
</organism>
<name>A0AAW9QHB3_9BURK</name>
<sequence length="1111" mass="117914">MAITRRQLTQALMSLGMGWTAGGLLAACGGDGGPGDDAPLPPPAGSDVKSFHLDLFFLPEGDDAVLRVGGRRYALQRHTEATRRALRLARPRLAQVPDGHLTHYVDGVAVSAVQQQRLHVTTFNRARGHGVALVAMHIPLAARVKARRARGLGATQAGPPTCPASEFCCVTDQIEDDFLTGRSTAKALITHYPDIMTLDSEVSAQVEALMDGEQAAAVDNLSLSICMQGPAYEHRDGTPDGWAVLAPRLNEDGSPIRDSQGDPTFDYVYSDKTSTDLQPAIAAIVQSVHNDASLDGQQYEVLYHGDPIDTAGLPAPNPTPLVADGGAPAAPPVLGAADQNVSFSALGYHHNVLFYGQQVGPAAGQFSLRILNMNYVWYGLYLEYLNADGVPIAANGSDVLGGIPGASTLETDTLVFYDMISSPPAIFGIPIPFPYQIGLRLPAGASQVRISLIGPGFYGDVPLDRATWAGAVMTAVIQYAMPAWFLTKGTGINSTASLVDLIVNKPGIWLKTLSAGLGIYMAAEGEETKNQIGLAGTLTSLFAAMVQNFLLIPLERFSPELWEWIVGEFSAEEIEEGVPFAGWVLRAVSIAGTGAAMLATTAEICANPMVISNTVSFTHTVTVRVKPDPDHNAFPSNSFNVIVQVTAGDKAMEPSTIVPIGQIDGATLRDIPVAAVPATGAAACVTVQVVAANGFVLAHSAAVDVNGQRVLDADGKPQAGDVFFLNKTPASGSLMVEVVLIENPVPITATTHYDHHQVLRYASGHYQWSYTKTPPALEPLACGTGGLCEPGNITLWLPGGMIGYAWLASSPGVASCNGGTTGQLWNFRNVSLAFDPTPGVKARGCGTPATSAIAYDGTVRVGDPNGRHFFLDPVRISDVDPEYHLRRIVLDNSTPVAMHPTQSWGRFRLPIDRMAVYNKGLRPRVVGISKRYHKLAVLVLPNAPSADADVVNNAKVFSGRGEGSDALMLNPSALTIADGGAVLVLQGGAQKSVKAFDFDGKPWRFFSNGRLSTLPLVPDTAAVTWLDICIEPTNLLYVLSHTGAGTQVSDYRLDVYDSNTGGHIMRNTGIAAARMTVDKFRGLYTLNYETLKGSPIVEPTVSVWQPSLPAP</sequence>
<dbReference type="RefSeq" id="WP_332292204.1">
    <property type="nucleotide sequence ID" value="NZ_JAZIBG010000048.1"/>
</dbReference>
<evidence type="ECO:0000313" key="3">
    <source>
        <dbReference type="Proteomes" id="UP001336250"/>
    </source>
</evidence>
<proteinExistence type="predicted"/>
<evidence type="ECO:0000313" key="2">
    <source>
        <dbReference type="EMBL" id="MEF7616656.1"/>
    </source>
</evidence>
<dbReference type="EMBL" id="JAZIBG010000048">
    <property type="protein sequence ID" value="MEF7616656.1"/>
    <property type="molecule type" value="Genomic_DNA"/>
</dbReference>
<gene>
    <name evidence="2" type="ORF">V4F39_22270</name>
</gene>
<reference evidence="2 3" key="1">
    <citation type="submission" date="2024-02" db="EMBL/GenBank/DDBJ databases">
        <title>Genome sequence of Aquincola sp. MAHUQ-54.</title>
        <authorList>
            <person name="Huq M.A."/>
        </authorList>
    </citation>
    <scope>NUCLEOTIDE SEQUENCE [LARGE SCALE GENOMIC DNA]</scope>
    <source>
        <strain evidence="2 3">MAHUQ-54</strain>
    </source>
</reference>
<keyword evidence="1" id="KW-0732">Signal</keyword>
<protein>
    <submittedName>
        <fullName evidence="2">Uncharacterized protein</fullName>
    </submittedName>
</protein>
<feature type="signal peptide" evidence="1">
    <location>
        <begin position="1"/>
        <end position="26"/>
    </location>
</feature>
<dbReference type="Proteomes" id="UP001336250">
    <property type="component" value="Unassembled WGS sequence"/>
</dbReference>
<dbReference type="PROSITE" id="PS51257">
    <property type="entry name" value="PROKAR_LIPOPROTEIN"/>
    <property type="match status" value="1"/>
</dbReference>